<name>A0A1S2VY13_BIFLI</name>
<feature type="compositionally biased region" description="Polar residues" evidence="4">
    <location>
        <begin position="128"/>
        <end position="137"/>
    </location>
</feature>
<evidence type="ECO:0000256" key="3">
    <source>
        <dbReference type="ARBA" id="ARBA00022840"/>
    </source>
</evidence>
<organism evidence="5 6">
    <name type="scientific">Bifidobacterium longum subsp. infantis</name>
    <dbReference type="NCBI Taxonomy" id="1682"/>
    <lineage>
        <taxon>Bacteria</taxon>
        <taxon>Bacillati</taxon>
        <taxon>Actinomycetota</taxon>
        <taxon>Actinomycetes</taxon>
        <taxon>Bifidobacteriales</taxon>
        <taxon>Bifidobacteriaceae</taxon>
        <taxon>Bifidobacterium</taxon>
    </lineage>
</organism>
<dbReference type="Pfam" id="PF01812">
    <property type="entry name" value="5-FTHF_cyc-lig"/>
    <property type="match status" value="1"/>
</dbReference>
<evidence type="ECO:0000313" key="6">
    <source>
        <dbReference type="Proteomes" id="UP000306697"/>
    </source>
</evidence>
<proteinExistence type="inferred from homology"/>
<dbReference type="InterPro" id="IPR037171">
    <property type="entry name" value="NagB/RpiA_transferase-like"/>
</dbReference>
<feature type="compositionally biased region" description="Basic and acidic residues" evidence="4">
    <location>
        <begin position="19"/>
        <end position="28"/>
    </location>
</feature>
<dbReference type="PANTHER" id="PTHR23407">
    <property type="entry name" value="ATPASE INHIBITOR/5-FORMYLTETRAHYDROFOLATE CYCLO-LIGASE"/>
    <property type="match status" value="1"/>
</dbReference>
<accession>A0A1S2VY13</accession>
<dbReference type="PIRSF" id="PIRSF006806">
    <property type="entry name" value="FTHF_cligase"/>
    <property type="match status" value="1"/>
</dbReference>
<dbReference type="InterPro" id="IPR002698">
    <property type="entry name" value="FTHF_cligase"/>
</dbReference>
<dbReference type="AlphaFoldDB" id="A0A1S2VY13"/>
<feature type="region of interest" description="Disordered" evidence="4">
    <location>
        <begin position="1"/>
        <end position="28"/>
    </location>
</feature>
<feature type="region of interest" description="Disordered" evidence="4">
    <location>
        <begin position="225"/>
        <end position="249"/>
    </location>
</feature>
<evidence type="ECO:0000256" key="1">
    <source>
        <dbReference type="ARBA" id="ARBA00010638"/>
    </source>
</evidence>
<dbReference type="GO" id="GO:0005524">
    <property type="term" value="F:ATP binding"/>
    <property type="evidence" value="ECO:0007669"/>
    <property type="project" value="UniProtKB-KW"/>
</dbReference>
<gene>
    <name evidence="5" type="ORF">E6L38_07570</name>
</gene>
<comment type="similarity">
    <text evidence="1">Belongs to the 5-formyltetrahydrofolate cyclo-ligase family.</text>
</comment>
<dbReference type="Gene3D" id="3.40.50.10420">
    <property type="entry name" value="NagB/RpiA/CoA transferase-like"/>
    <property type="match status" value="1"/>
</dbReference>
<dbReference type="SUPFAM" id="SSF100950">
    <property type="entry name" value="NagB/RpiA/CoA transferase-like"/>
    <property type="match status" value="1"/>
</dbReference>
<evidence type="ECO:0000256" key="2">
    <source>
        <dbReference type="ARBA" id="ARBA00022741"/>
    </source>
</evidence>
<protein>
    <submittedName>
        <fullName evidence="5">5-formyltetrahydrofolate cyclo-ligase</fullName>
    </submittedName>
</protein>
<dbReference type="GO" id="GO:0030272">
    <property type="term" value="F:5-formyltetrahydrofolate cyclo-ligase activity"/>
    <property type="evidence" value="ECO:0007669"/>
    <property type="project" value="TreeGrafter"/>
</dbReference>
<dbReference type="InterPro" id="IPR024185">
    <property type="entry name" value="FTHF_cligase-like_sf"/>
</dbReference>
<keyword evidence="3" id="KW-0067">ATP-binding</keyword>
<keyword evidence="2" id="KW-0547">Nucleotide-binding</keyword>
<evidence type="ECO:0000256" key="4">
    <source>
        <dbReference type="SAM" id="MobiDB-lite"/>
    </source>
</evidence>
<sequence>MCGMSEVGSGMNIGSDYSGTEKTEKTDKATLRHHILSRRKRVPAEECGAAGELLVRRFPAHMIQDGPTVAAYVSMGSEIETRPLLRWLLAHGCHVLVPRLGSGLEIGWSVLDSLESLRSMDAVGGANNAGSCSSPSTVHRGPDEPSSSTVHHRPDEPTGAVLPPEALEKADLVIAPALAVDPQGNRLGRGAGWYDRALARRKPACPLIAVCWPWEVLDTDLPAEPHDVPADGVLTPEGYRRLSSSGRLS</sequence>
<dbReference type="GO" id="GO:0009396">
    <property type="term" value="P:folic acid-containing compound biosynthetic process"/>
    <property type="evidence" value="ECO:0007669"/>
    <property type="project" value="TreeGrafter"/>
</dbReference>
<evidence type="ECO:0000313" key="5">
    <source>
        <dbReference type="EMBL" id="THJ29171.1"/>
    </source>
</evidence>
<reference evidence="5 6" key="1">
    <citation type="submission" date="2019-04" db="EMBL/GenBank/DDBJ databases">
        <title>Genome Announcement To Ensure Probiotic Safety of Bifidobacterium longum subsp infantis UBBI-01.</title>
        <authorList>
            <person name="Sulthana A."/>
            <person name="Lakshmi S.G."/>
            <person name="Madempudi R.S."/>
        </authorList>
    </citation>
    <scope>NUCLEOTIDE SEQUENCE [LARGE SCALE GENOMIC DNA]</scope>
    <source>
        <strain evidence="5 6">UBBI-01</strain>
    </source>
</reference>
<keyword evidence="5" id="KW-0436">Ligase</keyword>
<dbReference type="PANTHER" id="PTHR23407:SF1">
    <property type="entry name" value="5-FORMYLTETRAHYDROFOLATE CYCLO-LIGASE"/>
    <property type="match status" value="1"/>
</dbReference>
<feature type="region of interest" description="Disordered" evidence="4">
    <location>
        <begin position="126"/>
        <end position="162"/>
    </location>
</feature>
<comment type="caution">
    <text evidence="5">The sequence shown here is derived from an EMBL/GenBank/DDBJ whole genome shotgun (WGS) entry which is preliminary data.</text>
</comment>
<dbReference type="Proteomes" id="UP000306697">
    <property type="component" value="Unassembled WGS sequence"/>
</dbReference>
<dbReference type="GO" id="GO:0035999">
    <property type="term" value="P:tetrahydrofolate interconversion"/>
    <property type="evidence" value="ECO:0007669"/>
    <property type="project" value="TreeGrafter"/>
</dbReference>
<dbReference type="EMBL" id="SSWL01000010">
    <property type="protein sequence ID" value="THJ29171.1"/>
    <property type="molecule type" value="Genomic_DNA"/>
</dbReference>